<proteinExistence type="predicted"/>
<protein>
    <recommendedName>
        <fullName evidence="3">DUF2169 domain-containing protein</fullName>
    </recommendedName>
</protein>
<reference evidence="2" key="1">
    <citation type="journal article" date="2019" name="Int. J. Syst. Evol. Microbiol.">
        <title>The Global Catalogue of Microorganisms (GCM) 10K type strain sequencing project: providing services to taxonomists for standard genome sequencing and annotation.</title>
        <authorList>
            <consortium name="The Broad Institute Genomics Platform"/>
            <consortium name="The Broad Institute Genome Sequencing Center for Infectious Disease"/>
            <person name="Wu L."/>
            <person name="Ma J."/>
        </authorList>
    </citation>
    <scope>NUCLEOTIDE SEQUENCE [LARGE SCALE GENOMIC DNA]</scope>
    <source>
        <strain evidence="2">NBRC 110107</strain>
    </source>
</reference>
<dbReference type="RefSeq" id="WP_284222205.1">
    <property type="nucleotide sequence ID" value="NZ_BSOY01000024.1"/>
</dbReference>
<dbReference type="EMBL" id="BSOY01000024">
    <property type="protein sequence ID" value="GLS01348.1"/>
    <property type="molecule type" value="Genomic_DNA"/>
</dbReference>
<dbReference type="Proteomes" id="UP001156921">
    <property type="component" value="Unassembled WGS sequence"/>
</dbReference>
<evidence type="ECO:0000313" key="1">
    <source>
        <dbReference type="EMBL" id="GLS01348.1"/>
    </source>
</evidence>
<comment type="caution">
    <text evidence="1">The sequence shown here is derived from an EMBL/GenBank/DDBJ whole genome shotgun (WGS) entry which is preliminary data.</text>
</comment>
<evidence type="ECO:0000313" key="2">
    <source>
        <dbReference type="Proteomes" id="UP001156921"/>
    </source>
</evidence>
<organism evidence="1 2">
    <name type="scientific">Brevundimonas denitrificans</name>
    <dbReference type="NCBI Taxonomy" id="1443434"/>
    <lineage>
        <taxon>Bacteria</taxon>
        <taxon>Pseudomonadati</taxon>
        <taxon>Pseudomonadota</taxon>
        <taxon>Alphaproteobacteria</taxon>
        <taxon>Caulobacterales</taxon>
        <taxon>Caulobacteraceae</taxon>
        <taxon>Brevundimonas</taxon>
    </lineage>
</organism>
<name>A0ABQ6BH64_9CAUL</name>
<evidence type="ECO:0008006" key="3">
    <source>
        <dbReference type="Google" id="ProtNLM"/>
    </source>
</evidence>
<keyword evidence="2" id="KW-1185">Reference proteome</keyword>
<sequence>MTTPTGRFGTVHAMVGDLPDPIAFQVELRQGRLLALHGDAYGQDTRAIDFARVPYDQVFTLDDQGESVAFDPEALMQPSPLLDLHAHADHEPPLPVSPPPLVNLGALQPVQNPDPQGLVDVIFGKVHPRRRSTRALRSTRRIRPP</sequence>
<gene>
    <name evidence="1" type="ORF">GCM10007859_13610</name>
</gene>
<accession>A0ABQ6BH64</accession>